<gene>
    <name evidence="2" type="ORF">ACFSE6_08830</name>
</gene>
<evidence type="ECO:0000256" key="1">
    <source>
        <dbReference type="SAM" id="MobiDB-lite"/>
    </source>
</evidence>
<accession>A0ABW4L4U0</accession>
<reference evidence="3" key="1">
    <citation type="journal article" date="2019" name="Int. J. Syst. Evol. Microbiol.">
        <title>The Global Catalogue of Microorganisms (GCM) 10K type strain sequencing project: providing services to taxonomists for standard genome sequencing and annotation.</title>
        <authorList>
            <consortium name="The Broad Institute Genomics Platform"/>
            <consortium name="The Broad Institute Genome Sequencing Center for Infectious Disease"/>
            <person name="Wu L."/>
            <person name="Ma J."/>
        </authorList>
    </citation>
    <scope>NUCLEOTIDE SEQUENCE [LARGE SCALE GENOMIC DNA]</scope>
    <source>
        <strain evidence="3">JCM 17130</strain>
    </source>
</reference>
<evidence type="ECO:0000313" key="2">
    <source>
        <dbReference type="EMBL" id="MFD1717937.1"/>
    </source>
</evidence>
<protein>
    <submittedName>
        <fullName evidence="2">Uncharacterized protein</fullName>
    </submittedName>
</protein>
<organism evidence="2 3">
    <name type="scientific">Georgenia deserti</name>
    <dbReference type="NCBI Taxonomy" id="2093781"/>
    <lineage>
        <taxon>Bacteria</taxon>
        <taxon>Bacillati</taxon>
        <taxon>Actinomycetota</taxon>
        <taxon>Actinomycetes</taxon>
        <taxon>Micrococcales</taxon>
        <taxon>Bogoriellaceae</taxon>
        <taxon>Georgenia</taxon>
    </lineage>
</organism>
<feature type="region of interest" description="Disordered" evidence="1">
    <location>
        <begin position="170"/>
        <end position="196"/>
    </location>
</feature>
<proteinExistence type="predicted"/>
<sequence length="216" mass="23097">MGGELVADLLVQPGDEPFCRHRVPLLVVSPRRPGEDGALIVPRGCPRGGLSSHPRPFWRDVTGEPRPDGCHRLPAGCDLIVWCLVRESPFKRAHGEVHGLVVPPLVETCLGLVLVGEGDHRRGPFSACGFPAGERPLRRSARGVEEDIGVPISPPPVEDVGQAKCRRGSAGGCRATGTAKDRSAKPLGGVKLAKHPQPDDTLMIALRSEAGQRFDM</sequence>
<comment type="caution">
    <text evidence="2">The sequence shown here is derived from an EMBL/GenBank/DDBJ whole genome shotgun (WGS) entry which is preliminary data.</text>
</comment>
<evidence type="ECO:0000313" key="3">
    <source>
        <dbReference type="Proteomes" id="UP001597277"/>
    </source>
</evidence>
<keyword evidence="3" id="KW-1185">Reference proteome</keyword>
<name>A0ABW4L4U0_9MICO</name>
<dbReference type="Proteomes" id="UP001597277">
    <property type="component" value="Unassembled WGS sequence"/>
</dbReference>
<dbReference type="RefSeq" id="WP_388005232.1">
    <property type="nucleotide sequence ID" value="NZ_JBHUEE010000004.1"/>
</dbReference>
<dbReference type="EMBL" id="JBHUEE010000004">
    <property type="protein sequence ID" value="MFD1717937.1"/>
    <property type="molecule type" value="Genomic_DNA"/>
</dbReference>